<reference evidence="1" key="2">
    <citation type="submission" date="2020-05" db="UniProtKB">
        <authorList>
            <consortium name="EnsemblMetazoa"/>
        </authorList>
    </citation>
    <scope>IDENTIFICATION</scope>
    <source>
        <strain evidence="1">IAEA</strain>
    </source>
</reference>
<dbReference type="InterPro" id="IPR036910">
    <property type="entry name" value="HMG_box_dom_sf"/>
</dbReference>
<protein>
    <recommendedName>
        <fullName evidence="3">HMG box domain-containing protein</fullName>
    </recommendedName>
</protein>
<sequence length="115" mass="13928">MQSRNPFLHYLNSCRRTVRNRSRSIWSITAEAAKSWDEMTTEERNVYIEKAHHSYQLRDRYAQHILRHWRSALADESTLNVKDMVTTIRLMQLWRINPFVDILESDEITKNIERH</sequence>
<dbReference type="CDD" id="cd00084">
    <property type="entry name" value="HMG-box_SF"/>
    <property type="match status" value="1"/>
</dbReference>
<dbReference type="EnsemblMetazoa" id="GPPI035206-RA">
    <property type="protein sequence ID" value="GPPI035206-PA"/>
    <property type="gene ID" value="GPPI035206"/>
</dbReference>
<dbReference type="SUPFAM" id="SSF47095">
    <property type="entry name" value="HMG-box"/>
    <property type="match status" value="1"/>
</dbReference>
<organism evidence="1 2">
    <name type="scientific">Glossina palpalis gambiensis</name>
    <dbReference type="NCBI Taxonomy" id="67801"/>
    <lineage>
        <taxon>Eukaryota</taxon>
        <taxon>Metazoa</taxon>
        <taxon>Ecdysozoa</taxon>
        <taxon>Arthropoda</taxon>
        <taxon>Hexapoda</taxon>
        <taxon>Insecta</taxon>
        <taxon>Pterygota</taxon>
        <taxon>Neoptera</taxon>
        <taxon>Endopterygota</taxon>
        <taxon>Diptera</taxon>
        <taxon>Brachycera</taxon>
        <taxon>Muscomorpha</taxon>
        <taxon>Hippoboscoidea</taxon>
        <taxon>Glossinidae</taxon>
        <taxon>Glossina</taxon>
    </lineage>
</organism>
<dbReference type="VEuPathDB" id="VectorBase:GPPI035206"/>
<dbReference type="AlphaFoldDB" id="A0A1B0BN04"/>
<accession>A0A1B0BN04</accession>
<name>A0A1B0BN04_9MUSC</name>
<dbReference type="Proteomes" id="UP000092460">
    <property type="component" value="Unassembled WGS sequence"/>
</dbReference>
<dbReference type="Gene3D" id="1.10.30.10">
    <property type="entry name" value="High mobility group box domain"/>
    <property type="match status" value="1"/>
</dbReference>
<reference evidence="2" key="1">
    <citation type="submission" date="2015-01" db="EMBL/GenBank/DDBJ databases">
        <authorList>
            <person name="Aksoy S."/>
            <person name="Warren W."/>
            <person name="Wilson R.K."/>
        </authorList>
    </citation>
    <scope>NUCLEOTIDE SEQUENCE [LARGE SCALE GENOMIC DNA]</scope>
    <source>
        <strain evidence="2">IAEA</strain>
    </source>
</reference>
<evidence type="ECO:0000313" key="2">
    <source>
        <dbReference type="Proteomes" id="UP000092460"/>
    </source>
</evidence>
<keyword evidence="2" id="KW-1185">Reference proteome</keyword>
<evidence type="ECO:0008006" key="3">
    <source>
        <dbReference type="Google" id="ProtNLM"/>
    </source>
</evidence>
<evidence type="ECO:0000313" key="1">
    <source>
        <dbReference type="EnsemblMetazoa" id="GPPI035206-PA"/>
    </source>
</evidence>
<proteinExistence type="predicted"/>
<dbReference type="EMBL" id="JXJN01017133">
    <property type="status" value="NOT_ANNOTATED_CDS"/>
    <property type="molecule type" value="Genomic_DNA"/>
</dbReference>
<dbReference type="GO" id="GO:0005634">
    <property type="term" value="C:nucleus"/>
    <property type="evidence" value="ECO:0007669"/>
    <property type="project" value="UniProtKB-ARBA"/>
</dbReference>